<name>A0A6J0V2A3_9SAUR</name>
<keyword evidence="2" id="KW-1185">Reference proteome</keyword>
<protein>
    <submittedName>
        <fullName evidence="3">Spermatogenesis-associated protein 22</fullName>
    </submittedName>
</protein>
<feature type="compositionally biased region" description="Polar residues" evidence="1">
    <location>
        <begin position="190"/>
        <end position="202"/>
    </location>
</feature>
<accession>A0A6J0V2A3</accession>
<dbReference type="GeneID" id="110087376"/>
<feature type="compositionally biased region" description="Basic and acidic residues" evidence="1">
    <location>
        <begin position="85"/>
        <end position="96"/>
    </location>
</feature>
<organism evidence="2 3">
    <name type="scientific">Pogona vitticeps</name>
    <name type="common">central bearded dragon</name>
    <dbReference type="NCBI Taxonomy" id="103695"/>
    <lineage>
        <taxon>Eukaryota</taxon>
        <taxon>Metazoa</taxon>
        <taxon>Chordata</taxon>
        <taxon>Craniata</taxon>
        <taxon>Vertebrata</taxon>
        <taxon>Euteleostomi</taxon>
        <taxon>Lepidosauria</taxon>
        <taxon>Squamata</taxon>
        <taxon>Bifurcata</taxon>
        <taxon>Unidentata</taxon>
        <taxon>Episquamata</taxon>
        <taxon>Toxicofera</taxon>
        <taxon>Iguania</taxon>
        <taxon>Acrodonta</taxon>
        <taxon>Agamidae</taxon>
        <taxon>Amphibolurinae</taxon>
        <taxon>Pogona</taxon>
    </lineage>
</organism>
<feature type="region of interest" description="Disordered" evidence="1">
    <location>
        <begin position="40"/>
        <end position="66"/>
    </location>
</feature>
<gene>
    <name evidence="3" type="primary">SPATA22</name>
</gene>
<feature type="region of interest" description="Disordered" evidence="1">
    <location>
        <begin position="170"/>
        <end position="225"/>
    </location>
</feature>
<reference evidence="3" key="1">
    <citation type="submission" date="2025-08" db="UniProtKB">
        <authorList>
            <consortium name="RefSeq"/>
        </authorList>
    </citation>
    <scope>IDENTIFICATION</scope>
</reference>
<feature type="compositionally biased region" description="Polar residues" evidence="1">
    <location>
        <begin position="212"/>
        <end position="224"/>
    </location>
</feature>
<proteinExistence type="predicted"/>
<dbReference type="InterPro" id="IPR033536">
    <property type="entry name" value="Spata22"/>
</dbReference>
<dbReference type="PANTHER" id="PTHR35258">
    <property type="entry name" value="SPERMATOGENESIS-ASSOCIATED PROTEIN 22"/>
    <property type="match status" value="1"/>
</dbReference>
<dbReference type="RefSeq" id="XP_020664689.2">
    <property type="nucleotide sequence ID" value="XM_020809030.2"/>
</dbReference>
<evidence type="ECO:0000313" key="3">
    <source>
        <dbReference type="RefSeq" id="XP_020664689.2"/>
    </source>
</evidence>
<sequence length="378" mass="42331">MVWIVFRQVLGRKKKMKRNFADSSARSTAGCLPVLLFNQKKRNRQPLTSNPPQNEPGIGHPADNSDFSAMLADFGWETANPEPDQLQRTKSTDPADHPIPPSLLRHQNTPDSANISHGGSLNNWRQEEKSAAGRNIWKKQDFPAFGQGKENRKLSQFENHLGGFEGAMPQKLAGHPRASPSSKTGAAEQSYATAVQQPTAPNNIPRRGPPRQSATYTFKQNQCQPKVHTATRPEGKMIQQSLANQAKLKEKDSSLRIISVVIESMKHWSQYADKTPLLYEVLGVLDSAVTPGSYGAKTFLLRDGKESVSCVFYEIDRELPRLIRGRVHRCVGNYDPQRKVFKCVSVRPATVPEQQTFRDFVQVADREMGKYVKISNEV</sequence>
<dbReference type="PANTHER" id="PTHR35258:SF1">
    <property type="entry name" value="SPERMATOGENESIS-ASSOCIATED PROTEIN 22"/>
    <property type="match status" value="1"/>
</dbReference>
<evidence type="ECO:0000256" key="1">
    <source>
        <dbReference type="SAM" id="MobiDB-lite"/>
    </source>
</evidence>
<feature type="compositionally biased region" description="Polar residues" evidence="1">
    <location>
        <begin position="105"/>
        <end position="124"/>
    </location>
</feature>
<evidence type="ECO:0000313" key="2">
    <source>
        <dbReference type="Proteomes" id="UP001652642"/>
    </source>
</evidence>
<dbReference type="OrthoDB" id="10028206at2759"/>
<feature type="region of interest" description="Disordered" evidence="1">
    <location>
        <begin position="78"/>
        <end position="131"/>
    </location>
</feature>
<dbReference type="Proteomes" id="UP001652642">
    <property type="component" value="Chromosome 7"/>
</dbReference>